<organism evidence="1 3">
    <name type="scientific">Halarchaeum rubridurum</name>
    <dbReference type="NCBI Taxonomy" id="489911"/>
    <lineage>
        <taxon>Archaea</taxon>
        <taxon>Methanobacteriati</taxon>
        <taxon>Methanobacteriota</taxon>
        <taxon>Stenosarchaea group</taxon>
        <taxon>Halobacteria</taxon>
        <taxon>Halobacteriales</taxon>
        <taxon>Halobacteriaceae</taxon>
    </lineage>
</organism>
<evidence type="ECO:0000313" key="2">
    <source>
        <dbReference type="EMBL" id="MBP1954094.1"/>
    </source>
</evidence>
<proteinExistence type="predicted"/>
<dbReference type="EMBL" id="BMOO01000001">
    <property type="protein sequence ID" value="GGM57227.1"/>
    <property type="molecule type" value="Genomic_DNA"/>
</dbReference>
<evidence type="ECO:0000313" key="3">
    <source>
        <dbReference type="Proteomes" id="UP000614609"/>
    </source>
</evidence>
<dbReference type="Gene3D" id="3.90.1170.40">
    <property type="entry name" value="Molybdopterin biosynthesis MoaE subunit"/>
    <property type="match status" value="1"/>
</dbReference>
<dbReference type="EMBL" id="JAGGKO010000001">
    <property type="protein sequence ID" value="MBP1954094.1"/>
    <property type="molecule type" value="Genomic_DNA"/>
</dbReference>
<dbReference type="NCBIfam" id="NF011061">
    <property type="entry name" value="PRK14493.1"/>
    <property type="match status" value="1"/>
</dbReference>
<dbReference type="OrthoDB" id="45235at2157"/>
<dbReference type="EC" id="2.8.1.12" evidence="2"/>
<gene>
    <name evidence="1" type="ORF">GCM10009017_04330</name>
    <name evidence="2" type="ORF">J2752_000975</name>
</gene>
<dbReference type="SUPFAM" id="SSF54690">
    <property type="entry name" value="Molybdopterin synthase subunit MoaE"/>
    <property type="match status" value="1"/>
</dbReference>
<accession>A0A830FKX8</accession>
<comment type="caution">
    <text evidence="1">The sequence shown here is derived from an EMBL/GenBank/DDBJ whole genome shotgun (WGS) entry which is preliminary data.</text>
</comment>
<dbReference type="InterPro" id="IPR036563">
    <property type="entry name" value="MoaE_sf"/>
</dbReference>
<protein>
    <submittedName>
        <fullName evidence="1 2">Molybdopterin synthase</fullName>
        <ecNumber evidence="2">2.8.1.12</ecNumber>
    </submittedName>
</protein>
<dbReference type="RefSeq" id="WP_188869356.1">
    <property type="nucleotide sequence ID" value="NZ_BMOO01000001.1"/>
</dbReference>
<dbReference type="Proteomes" id="UP000765891">
    <property type="component" value="Unassembled WGS sequence"/>
</dbReference>
<dbReference type="GO" id="GO:0030366">
    <property type="term" value="F:molybdopterin synthase activity"/>
    <property type="evidence" value="ECO:0007669"/>
    <property type="project" value="UniProtKB-EC"/>
</dbReference>
<reference evidence="2" key="3">
    <citation type="submission" date="2021-03" db="EMBL/GenBank/DDBJ databases">
        <title>Genomic Encyclopedia of Type Strains, Phase IV (KMG-IV): sequencing the most valuable type-strain genomes for metagenomic binning, comparative biology and taxonomic classification.</title>
        <authorList>
            <person name="Goeker M."/>
        </authorList>
    </citation>
    <scope>NUCLEOTIDE SEQUENCE</scope>
    <source>
        <strain evidence="2">DSM 22443</strain>
    </source>
</reference>
<dbReference type="CDD" id="cd00756">
    <property type="entry name" value="MoaE"/>
    <property type="match status" value="1"/>
</dbReference>
<reference evidence="1" key="2">
    <citation type="submission" date="2020-09" db="EMBL/GenBank/DDBJ databases">
        <authorList>
            <person name="Sun Q."/>
            <person name="Ohkuma M."/>
        </authorList>
    </citation>
    <scope>NUCLEOTIDE SEQUENCE</scope>
    <source>
        <strain evidence="1">JCM 16108</strain>
    </source>
</reference>
<keyword evidence="2" id="KW-0808">Transferase</keyword>
<dbReference type="PANTHER" id="PTHR23404">
    <property type="entry name" value="MOLYBDOPTERIN SYNTHASE RELATED"/>
    <property type="match status" value="1"/>
</dbReference>
<reference evidence="1" key="1">
    <citation type="journal article" date="2014" name="Int. J. Syst. Evol. Microbiol.">
        <title>Complete genome sequence of Corynebacterium casei LMG S-19264T (=DSM 44701T), isolated from a smear-ripened cheese.</title>
        <authorList>
            <consortium name="US DOE Joint Genome Institute (JGI-PGF)"/>
            <person name="Walter F."/>
            <person name="Albersmeier A."/>
            <person name="Kalinowski J."/>
            <person name="Ruckert C."/>
        </authorList>
    </citation>
    <scope>NUCLEOTIDE SEQUENCE</scope>
    <source>
        <strain evidence="1">JCM 16108</strain>
    </source>
</reference>
<dbReference type="AlphaFoldDB" id="A0A830FKX8"/>
<dbReference type="Proteomes" id="UP000614609">
    <property type="component" value="Unassembled WGS sequence"/>
</dbReference>
<sequence>MYVLDVATPPGDDPSAVVDALRERFADEGAVAVVRRDPSLADADDRTTVRLGGDRRRVTTDSRASLPGTLDDLARDHDFALTVGFDDAALPRLAVGDVAVDDPLAHVADAADLDPDVVLAAIRETEPHESLGSLVAAAKRSADERFAGAIATFTGRVRAQENADDAPTEALTFETYADVAAERLDDIRATLEARDGVHDVLLHHRTGRIEAGEDIVFVVVLAGHRREAFRAVEDGIDRLKDEVPIFKKEVTVDDEFWRHERDA</sequence>
<dbReference type="GO" id="GO:0006777">
    <property type="term" value="P:Mo-molybdopterin cofactor biosynthetic process"/>
    <property type="evidence" value="ECO:0007669"/>
    <property type="project" value="InterPro"/>
</dbReference>
<dbReference type="Pfam" id="PF02391">
    <property type="entry name" value="MoaE"/>
    <property type="match status" value="1"/>
</dbReference>
<name>A0A830FKX8_9EURY</name>
<evidence type="ECO:0000313" key="1">
    <source>
        <dbReference type="EMBL" id="GGM57227.1"/>
    </source>
</evidence>
<keyword evidence="3" id="KW-1185">Reference proteome</keyword>
<dbReference type="InterPro" id="IPR003448">
    <property type="entry name" value="Mopterin_biosynth_MoaE"/>
</dbReference>